<dbReference type="FunFam" id="1.20.1070.10:FF:000058">
    <property type="entry name" value="Adhesion G protein-coupled receptor F5"/>
    <property type="match status" value="1"/>
</dbReference>
<evidence type="ECO:0000259" key="11">
    <source>
        <dbReference type="PROSITE" id="PS50221"/>
    </source>
</evidence>
<keyword evidence="14" id="KW-1185">Reference proteome</keyword>
<dbReference type="InterPro" id="IPR000203">
    <property type="entry name" value="GPS"/>
</dbReference>
<dbReference type="AlphaFoldDB" id="A0A8S3QSG5"/>
<dbReference type="Gene3D" id="1.25.40.610">
    <property type="match status" value="1"/>
</dbReference>
<dbReference type="PROSITE" id="PS50261">
    <property type="entry name" value="G_PROTEIN_RECEP_F2_4"/>
    <property type="match status" value="1"/>
</dbReference>
<dbReference type="PANTHER" id="PTHR12011">
    <property type="entry name" value="ADHESION G-PROTEIN COUPLED RECEPTOR"/>
    <property type="match status" value="1"/>
</dbReference>
<dbReference type="CDD" id="cd15040">
    <property type="entry name" value="7tmB2_Adhesion"/>
    <property type="match status" value="1"/>
</dbReference>
<keyword evidence="4 10" id="KW-0812">Transmembrane</keyword>
<feature type="transmembrane region" description="Helical" evidence="10">
    <location>
        <begin position="796"/>
        <end position="820"/>
    </location>
</feature>
<comment type="caution">
    <text evidence="13">The sequence shown here is derived from an EMBL/GenBank/DDBJ whole genome shotgun (WGS) entry which is preliminary data.</text>
</comment>
<dbReference type="OrthoDB" id="10052455at2759"/>
<dbReference type="InterPro" id="IPR008077">
    <property type="entry name" value="GPCR_2_brain_angio_inhib"/>
</dbReference>
<evidence type="ECO:0000256" key="2">
    <source>
        <dbReference type="ARBA" id="ARBA00007343"/>
    </source>
</evidence>
<keyword evidence="5" id="KW-0677">Repeat</keyword>
<evidence type="ECO:0000256" key="8">
    <source>
        <dbReference type="ARBA" id="ARBA00023157"/>
    </source>
</evidence>
<evidence type="ECO:0000256" key="10">
    <source>
        <dbReference type="SAM" id="Phobius"/>
    </source>
</evidence>
<dbReference type="InterPro" id="IPR032471">
    <property type="entry name" value="AGRL2-4_GAIN_subdom_A"/>
</dbReference>
<dbReference type="SMART" id="SM00303">
    <property type="entry name" value="GPS"/>
    <property type="match status" value="1"/>
</dbReference>
<keyword evidence="8" id="KW-1015">Disulfide bond</keyword>
<dbReference type="InterPro" id="IPR000832">
    <property type="entry name" value="GPCR_2_secretin-like"/>
</dbReference>
<keyword evidence="7 10" id="KW-0472">Membrane</keyword>
<feature type="transmembrane region" description="Helical" evidence="10">
    <location>
        <begin position="650"/>
        <end position="676"/>
    </location>
</feature>
<evidence type="ECO:0000256" key="3">
    <source>
        <dbReference type="ARBA" id="ARBA00022475"/>
    </source>
</evidence>
<protein>
    <submittedName>
        <fullName evidence="13">Uncharacterized protein</fullName>
    </submittedName>
</protein>
<evidence type="ECO:0000259" key="12">
    <source>
        <dbReference type="PROSITE" id="PS50261"/>
    </source>
</evidence>
<dbReference type="Pfam" id="PF16489">
    <property type="entry name" value="GAIN"/>
    <property type="match status" value="1"/>
</dbReference>
<dbReference type="GO" id="GO:0004930">
    <property type="term" value="F:G protein-coupled receptor activity"/>
    <property type="evidence" value="ECO:0007669"/>
    <property type="project" value="InterPro"/>
</dbReference>
<evidence type="ECO:0000256" key="6">
    <source>
        <dbReference type="ARBA" id="ARBA00022989"/>
    </source>
</evidence>
<dbReference type="InterPro" id="IPR046338">
    <property type="entry name" value="GAIN_dom_sf"/>
</dbReference>
<name>A0A8S3QSG5_MYTED</name>
<keyword evidence="9" id="KW-0325">Glycoprotein</keyword>
<feature type="transmembrane region" description="Helical" evidence="10">
    <location>
        <begin position="841"/>
        <end position="862"/>
    </location>
</feature>
<dbReference type="Gene3D" id="2.60.220.50">
    <property type="match status" value="1"/>
</dbReference>
<evidence type="ECO:0000313" key="14">
    <source>
        <dbReference type="Proteomes" id="UP000683360"/>
    </source>
</evidence>
<dbReference type="InterPro" id="IPR057244">
    <property type="entry name" value="GAIN_B"/>
</dbReference>
<dbReference type="PROSITE" id="PS50221">
    <property type="entry name" value="GAIN_B"/>
    <property type="match status" value="1"/>
</dbReference>
<keyword evidence="6 10" id="KW-1133">Transmembrane helix</keyword>
<evidence type="ECO:0000256" key="4">
    <source>
        <dbReference type="ARBA" id="ARBA00022692"/>
    </source>
</evidence>
<keyword evidence="3" id="KW-1003">Cell membrane</keyword>
<evidence type="ECO:0000256" key="1">
    <source>
        <dbReference type="ARBA" id="ARBA00004651"/>
    </source>
</evidence>
<feature type="transmembrane region" description="Helical" evidence="10">
    <location>
        <begin position="688"/>
        <end position="707"/>
    </location>
</feature>
<evidence type="ECO:0000313" key="13">
    <source>
        <dbReference type="EMBL" id="CAG2198542.1"/>
    </source>
</evidence>
<gene>
    <name evidence="13" type="ORF">MEDL_13290</name>
</gene>
<dbReference type="PANTHER" id="PTHR12011:SF347">
    <property type="entry name" value="FI21270P1-RELATED"/>
    <property type="match status" value="1"/>
</dbReference>
<feature type="transmembrane region" description="Helical" evidence="10">
    <location>
        <begin position="757"/>
        <end position="776"/>
    </location>
</feature>
<dbReference type="PRINTS" id="PR01694">
    <property type="entry name" value="BAIPRECURSOR"/>
</dbReference>
<dbReference type="Proteomes" id="UP000683360">
    <property type="component" value="Unassembled WGS sequence"/>
</dbReference>
<feature type="domain" description="G-protein coupled receptors family 2 profile 2" evidence="12">
    <location>
        <begin position="652"/>
        <end position="892"/>
    </location>
</feature>
<evidence type="ECO:0000256" key="9">
    <source>
        <dbReference type="ARBA" id="ARBA00023180"/>
    </source>
</evidence>
<comment type="subcellular location">
    <subcellularLocation>
        <location evidence="1">Cell membrane</location>
        <topology evidence="1">Multi-pass membrane protein</topology>
    </subcellularLocation>
</comment>
<evidence type="ECO:0000256" key="5">
    <source>
        <dbReference type="ARBA" id="ARBA00022737"/>
    </source>
</evidence>
<proteinExistence type="inferred from homology"/>
<dbReference type="Pfam" id="PF01825">
    <property type="entry name" value="GPS"/>
    <property type="match status" value="1"/>
</dbReference>
<dbReference type="Gene3D" id="1.20.1070.10">
    <property type="entry name" value="Rhodopsin 7-helix transmembrane proteins"/>
    <property type="match status" value="1"/>
</dbReference>
<feature type="domain" description="GAIN-B" evidence="11">
    <location>
        <begin position="494"/>
        <end position="645"/>
    </location>
</feature>
<reference evidence="13" key="1">
    <citation type="submission" date="2021-03" db="EMBL/GenBank/DDBJ databases">
        <authorList>
            <person name="Bekaert M."/>
        </authorList>
    </citation>
    <scope>NUCLEOTIDE SEQUENCE</scope>
</reference>
<dbReference type="InterPro" id="IPR017981">
    <property type="entry name" value="GPCR_2-like_7TM"/>
</dbReference>
<comment type="similarity">
    <text evidence="2">Belongs to the G-protein coupled receptor 2 family. Adhesion G-protein coupled receptor (ADGR) subfamily.</text>
</comment>
<organism evidence="13 14">
    <name type="scientific">Mytilus edulis</name>
    <name type="common">Blue mussel</name>
    <dbReference type="NCBI Taxonomy" id="6550"/>
    <lineage>
        <taxon>Eukaryota</taxon>
        <taxon>Metazoa</taxon>
        <taxon>Spiralia</taxon>
        <taxon>Lophotrochozoa</taxon>
        <taxon>Mollusca</taxon>
        <taxon>Bivalvia</taxon>
        <taxon>Autobranchia</taxon>
        <taxon>Pteriomorphia</taxon>
        <taxon>Mytilida</taxon>
        <taxon>Mytiloidea</taxon>
        <taxon>Mytilidae</taxon>
        <taxon>Mytilinae</taxon>
        <taxon>Mytilus</taxon>
    </lineage>
</organism>
<dbReference type="EMBL" id="CAJPWZ010000685">
    <property type="protein sequence ID" value="CAG2198542.1"/>
    <property type="molecule type" value="Genomic_DNA"/>
</dbReference>
<dbReference type="GO" id="GO:0005886">
    <property type="term" value="C:plasma membrane"/>
    <property type="evidence" value="ECO:0007669"/>
    <property type="project" value="UniProtKB-SubCell"/>
</dbReference>
<feature type="transmembrane region" description="Helical" evidence="10">
    <location>
        <begin position="727"/>
        <end position="750"/>
    </location>
</feature>
<evidence type="ECO:0000256" key="7">
    <source>
        <dbReference type="ARBA" id="ARBA00023136"/>
    </source>
</evidence>
<dbReference type="GO" id="GO:0007166">
    <property type="term" value="P:cell surface receptor signaling pathway"/>
    <property type="evidence" value="ECO:0007669"/>
    <property type="project" value="InterPro"/>
</dbReference>
<dbReference type="Pfam" id="PF00002">
    <property type="entry name" value="7tm_2"/>
    <property type="match status" value="1"/>
</dbReference>
<dbReference type="PRINTS" id="PR00249">
    <property type="entry name" value="GPCRSECRETIN"/>
</dbReference>
<sequence>MESYHFRGGVITWKYIYSEHKVAVTYKVSYRPIYRYHECTEQQLLNGNLIEGEGHLTCYSGCNSTIPMSYFCTDYSIDEDYTIGERTVYIPSNETYDKILLFGYEDCCWIDLVESGSSKAIFMLTEADLTIRSDTGMINTSPISAMQPVVRVKQGCSYSIHIQVDDEDGDMVKCRWANDDIVDECGGVCNGLNGSVLNTETCILSYNATGSTGWYAVALQIEDFAFQIGTYPLSSVSLQFLIFVYSSTEMCDNKPLIDTSTDQDGAVIFILPNTTYYKTIIASTTSNNSKISEINTVSPIGMVKSSLLKYGSFEDKWYVNVTWTTRETDIGSHIFCYTAFDSTRSGESFFTKVNKKNFELFQKSSNLVKENSTATVVNTILEDLNVLTRKSNNVTSGDLVTSSNILTDIAGHVAGNTDALSSSQIEIFGSLCNNLLDDSNGRNWEQLKQKDSSSLTSLVKAVTDYSKSFTNVLNSEFSKTIQKQNLVIQLGKIQSTDIVIPDRTKALESWILDSINQISMNRKYFDGLPITGYSSVFYRNISKLLPESLKSHTSYKYDVNSIIADFSVEPTPTKMDYHVEVKFQHVSEDYSNPFCGFLDFNMPGYPNGVWSTVGSRVVESTYTYTICEYNHTTNFAILMSPGKTPRSHSFPLSVISAVGCSISILCLTVTIIIHYILWRHVRSDRSKILINLCVALITSYILFLAGVTKTSNKVVCTAIAITLHYLFLLDFALMLAEGIQVAIMVVIIFRTKSILQWLLPLCYIIPAVIVSISAGVTKLEGYGNSQFCWLTIESKLIWAFVAPALFVVVTNIIILIIMIYKIMTTRGLAAKTLKEKSKAGIKSICVIFPLFGITWILGAFSVNEDLVVFQYLFAVCNSLQVHFCSLFNLNLNFYCENEPESRQQISTALVKYSGEGHDIVTPQDIRAALHANGGVKGVLASVVSVDNQQERKMVSKIPNISQMNNITFHENGVTCRRAYKIGTGSFLPPNQFKDSATLTGFTVKKI</sequence>
<accession>A0A8S3QSG5</accession>